<reference evidence="2" key="1">
    <citation type="journal article" date="2022" name="bioRxiv">
        <title>Sequencing and chromosome-scale assembly of the giantPleurodeles waltlgenome.</title>
        <authorList>
            <person name="Brown T."/>
            <person name="Elewa A."/>
            <person name="Iarovenko S."/>
            <person name="Subramanian E."/>
            <person name="Araus A.J."/>
            <person name="Petzold A."/>
            <person name="Susuki M."/>
            <person name="Suzuki K.-i.T."/>
            <person name="Hayashi T."/>
            <person name="Toyoda A."/>
            <person name="Oliveira C."/>
            <person name="Osipova E."/>
            <person name="Leigh N.D."/>
            <person name="Simon A."/>
            <person name="Yun M.H."/>
        </authorList>
    </citation>
    <scope>NUCLEOTIDE SEQUENCE</scope>
    <source>
        <strain evidence="2">20211129_DDA</strain>
        <tissue evidence="2">Liver</tissue>
    </source>
</reference>
<dbReference type="AlphaFoldDB" id="A0AAV7P827"/>
<gene>
    <name evidence="2" type="ORF">NDU88_001737</name>
</gene>
<evidence type="ECO:0000313" key="3">
    <source>
        <dbReference type="Proteomes" id="UP001066276"/>
    </source>
</evidence>
<feature type="compositionally biased region" description="Basic and acidic residues" evidence="1">
    <location>
        <begin position="166"/>
        <end position="180"/>
    </location>
</feature>
<feature type="region of interest" description="Disordered" evidence="1">
    <location>
        <begin position="86"/>
        <end position="124"/>
    </location>
</feature>
<dbReference type="EMBL" id="JANPWB010000011">
    <property type="protein sequence ID" value="KAJ1123264.1"/>
    <property type="molecule type" value="Genomic_DNA"/>
</dbReference>
<evidence type="ECO:0000256" key="1">
    <source>
        <dbReference type="SAM" id="MobiDB-lite"/>
    </source>
</evidence>
<keyword evidence="3" id="KW-1185">Reference proteome</keyword>
<feature type="region of interest" description="Disordered" evidence="1">
    <location>
        <begin position="1"/>
        <end position="31"/>
    </location>
</feature>
<proteinExistence type="predicted"/>
<comment type="caution">
    <text evidence="2">The sequence shown here is derived from an EMBL/GenBank/DDBJ whole genome shotgun (WGS) entry which is preliminary data.</text>
</comment>
<organism evidence="2 3">
    <name type="scientific">Pleurodeles waltl</name>
    <name type="common">Iberian ribbed newt</name>
    <dbReference type="NCBI Taxonomy" id="8319"/>
    <lineage>
        <taxon>Eukaryota</taxon>
        <taxon>Metazoa</taxon>
        <taxon>Chordata</taxon>
        <taxon>Craniata</taxon>
        <taxon>Vertebrata</taxon>
        <taxon>Euteleostomi</taxon>
        <taxon>Amphibia</taxon>
        <taxon>Batrachia</taxon>
        <taxon>Caudata</taxon>
        <taxon>Salamandroidea</taxon>
        <taxon>Salamandridae</taxon>
        <taxon>Pleurodelinae</taxon>
        <taxon>Pleurodeles</taxon>
    </lineage>
</organism>
<evidence type="ECO:0000313" key="2">
    <source>
        <dbReference type="EMBL" id="KAJ1123264.1"/>
    </source>
</evidence>
<protein>
    <submittedName>
        <fullName evidence="2">Uncharacterized protein</fullName>
    </submittedName>
</protein>
<accession>A0AAV7P827</accession>
<name>A0AAV7P827_PLEWA</name>
<feature type="compositionally biased region" description="Basic residues" evidence="1">
    <location>
        <begin position="96"/>
        <end position="106"/>
    </location>
</feature>
<dbReference type="Proteomes" id="UP001066276">
    <property type="component" value="Chromosome 7"/>
</dbReference>
<feature type="region of interest" description="Disordered" evidence="1">
    <location>
        <begin position="139"/>
        <end position="193"/>
    </location>
</feature>
<sequence>MSDAGPGSSSKAPIGFRTNLSAKKSTRAEDDTNVTLLLLGAESILDSVPKRGRRRDKNEDTASVMKLLDLGETSDANIGTIQVENAGSDRSDSLKKKWRPGARRLGRPGDRGLSADGAASDGSAACGARSAWCRLRDLEPPAGRGAAQPFSSIPLGDPGPVILVREGLEGSPEKVSREARAPSPELNKRGRRR</sequence>
<feature type="compositionally biased region" description="Low complexity" evidence="1">
    <location>
        <begin position="111"/>
        <end position="124"/>
    </location>
</feature>